<gene>
    <name evidence="1" type="ORF">DYBT9275_01583</name>
</gene>
<dbReference type="AlphaFoldDB" id="A0A916J977"/>
<dbReference type="Proteomes" id="UP000680038">
    <property type="component" value="Unassembled WGS sequence"/>
</dbReference>
<organism evidence="1 2">
    <name type="scientific">Dyadobacter helix</name>
    <dbReference type="NCBI Taxonomy" id="2822344"/>
    <lineage>
        <taxon>Bacteria</taxon>
        <taxon>Pseudomonadati</taxon>
        <taxon>Bacteroidota</taxon>
        <taxon>Cytophagia</taxon>
        <taxon>Cytophagales</taxon>
        <taxon>Spirosomataceae</taxon>
        <taxon>Dyadobacter</taxon>
    </lineage>
</organism>
<keyword evidence="2" id="KW-1185">Reference proteome</keyword>
<sequence>MIMKNMDLPDDGVQVIFTDHHGVTRQGVYRRSLNGFMEPLGDEGPEDSGNFYPEADIAEWEYVEPRQNPASDFMVIF</sequence>
<evidence type="ECO:0000313" key="2">
    <source>
        <dbReference type="Proteomes" id="UP000680038"/>
    </source>
</evidence>
<name>A0A916J977_9BACT</name>
<evidence type="ECO:0000313" key="1">
    <source>
        <dbReference type="EMBL" id="CAG4995225.1"/>
    </source>
</evidence>
<protein>
    <submittedName>
        <fullName evidence="1">Uncharacterized protein</fullName>
    </submittedName>
</protein>
<reference evidence="1" key="1">
    <citation type="submission" date="2021-04" db="EMBL/GenBank/DDBJ databases">
        <authorList>
            <person name="Rodrigo-Torres L."/>
            <person name="Arahal R. D."/>
            <person name="Lucena T."/>
        </authorList>
    </citation>
    <scope>NUCLEOTIDE SEQUENCE</scope>
    <source>
        <strain evidence="1">CECT 9275</strain>
    </source>
</reference>
<comment type="caution">
    <text evidence="1">The sequence shown here is derived from an EMBL/GenBank/DDBJ whole genome shotgun (WGS) entry which is preliminary data.</text>
</comment>
<dbReference type="EMBL" id="CAJRAF010000001">
    <property type="protein sequence ID" value="CAG4995225.1"/>
    <property type="molecule type" value="Genomic_DNA"/>
</dbReference>
<proteinExistence type="predicted"/>
<accession>A0A916J977</accession>